<accession>A0A509EHG0</accession>
<dbReference type="Proteomes" id="UP000410984">
    <property type="component" value="Unassembled WGS sequence"/>
</dbReference>
<dbReference type="InterPro" id="IPR011722">
    <property type="entry name" value="Hemimethylated_DNA-bd_dom"/>
</dbReference>
<keyword evidence="4" id="KW-1185">Reference proteome</keyword>
<dbReference type="AlphaFoldDB" id="A0A509EHG0"/>
<dbReference type="SUPFAM" id="SSF141255">
    <property type="entry name" value="YccV-like"/>
    <property type="match status" value="1"/>
</dbReference>
<reference evidence="3 4" key="1">
    <citation type="submission" date="2019-06" db="EMBL/GenBank/DDBJ databases">
        <authorList>
            <person name="Rodrigo-Torres L."/>
            <person name="Arahal R. D."/>
            <person name="Lucena T."/>
        </authorList>
    </citation>
    <scope>NUCLEOTIDE SEQUENCE [LARGE SCALE GENOMIC DNA]</scope>
    <source>
        <strain evidence="3 4">SB0023/3</strain>
    </source>
</reference>
<name>A0A509EHG0_9HYPH</name>
<proteinExistence type="predicted"/>
<gene>
    <name evidence="3" type="primary">hspQ</name>
    <name evidence="3" type="ORF">MET9862_04209</name>
</gene>
<dbReference type="GO" id="GO:0003677">
    <property type="term" value="F:DNA binding"/>
    <property type="evidence" value="ECO:0007669"/>
    <property type="project" value="UniProtKB-UniRule"/>
</dbReference>
<evidence type="ECO:0000313" key="3">
    <source>
        <dbReference type="EMBL" id="VUD73590.1"/>
    </source>
</evidence>
<evidence type="ECO:0000259" key="2">
    <source>
        <dbReference type="SMART" id="SM00992"/>
    </source>
</evidence>
<organism evidence="3 4">
    <name type="scientific">Methylobacterium symbioticum</name>
    <dbReference type="NCBI Taxonomy" id="2584084"/>
    <lineage>
        <taxon>Bacteria</taxon>
        <taxon>Pseudomonadati</taxon>
        <taxon>Pseudomonadota</taxon>
        <taxon>Alphaproteobacteria</taxon>
        <taxon>Hyphomicrobiales</taxon>
        <taxon>Methylobacteriaceae</taxon>
        <taxon>Methylobacterium</taxon>
    </lineage>
</organism>
<dbReference type="Gene3D" id="2.30.30.390">
    <property type="entry name" value="Hemimethylated DNA-binding domain"/>
    <property type="match status" value="1"/>
</dbReference>
<keyword evidence="3" id="KW-0346">Stress response</keyword>
<dbReference type="SMART" id="SM00992">
    <property type="entry name" value="YccV-like"/>
    <property type="match status" value="1"/>
</dbReference>
<dbReference type="EMBL" id="CABFPH010000077">
    <property type="protein sequence ID" value="VUD73590.1"/>
    <property type="molecule type" value="Genomic_DNA"/>
</dbReference>
<protein>
    <recommendedName>
        <fullName evidence="1">Heat shock protein HspQ</fullName>
    </recommendedName>
</protein>
<dbReference type="InterPro" id="IPR036623">
    <property type="entry name" value="Hemimethylated_DNA-bd_sf"/>
</dbReference>
<dbReference type="NCBIfam" id="TIGR02097">
    <property type="entry name" value="yccV"/>
    <property type="match status" value="1"/>
</dbReference>
<evidence type="ECO:0000256" key="1">
    <source>
        <dbReference type="NCBIfam" id="TIGR02097"/>
    </source>
</evidence>
<dbReference type="Pfam" id="PF08755">
    <property type="entry name" value="YccV-like"/>
    <property type="match status" value="1"/>
</dbReference>
<feature type="domain" description="Hemimethylated DNA-binding" evidence="2">
    <location>
        <begin position="31"/>
        <end position="130"/>
    </location>
</feature>
<evidence type="ECO:0000313" key="4">
    <source>
        <dbReference type="Proteomes" id="UP000410984"/>
    </source>
</evidence>
<sequence length="135" mass="15478">MTAVRLGPICRSMTDQDMKTDQAGAAPDVRVAKFGIGAVVRHRIYPFRGIVFDVDPVFDNTEEWWLAIPEAVRPRKDQPFYHLLAENAETEYVAYVSEQNLLPDTSGEALRHAGIHEMFVRDDRGIYRMRDRTPN</sequence>